<dbReference type="Pfam" id="PF04333">
    <property type="entry name" value="MlaA"/>
    <property type="match status" value="1"/>
</dbReference>
<keyword evidence="6" id="KW-1185">Reference proteome</keyword>
<organism evidence="5 6">
    <name type="scientific">Sphingobium chungbukense</name>
    <dbReference type="NCBI Taxonomy" id="56193"/>
    <lineage>
        <taxon>Bacteria</taxon>
        <taxon>Pseudomonadati</taxon>
        <taxon>Pseudomonadota</taxon>
        <taxon>Alphaproteobacteria</taxon>
        <taxon>Sphingomonadales</taxon>
        <taxon>Sphingomonadaceae</taxon>
        <taxon>Sphingobium</taxon>
    </lineage>
</organism>
<keyword evidence="2 4" id="KW-0732">Signal</keyword>
<dbReference type="InterPro" id="IPR007428">
    <property type="entry name" value="MlaA"/>
</dbReference>
<dbReference type="AlphaFoldDB" id="A0A0M3AUR8"/>
<dbReference type="GO" id="GO:0016020">
    <property type="term" value="C:membrane"/>
    <property type="evidence" value="ECO:0007669"/>
    <property type="project" value="InterPro"/>
</dbReference>
<feature type="region of interest" description="Disordered" evidence="3">
    <location>
        <begin position="17"/>
        <end position="38"/>
    </location>
</feature>
<gene>
    <name evidence="5" type="ORF">YP76_10165</name>
</gene>
<dbReference type="EMBL" id="LBIC01000004">
    <property type="protein sequence ID" value="KKW92284.1"/>
    <property type="molecule type" value="Genomic_DNA"/>
</dbReference>
<dbReference type="PANTHER" id="PTHR30035:SF3">
    <property type="entry name" value="INTERMEMBRANE PHOSPHOLIPID TRANSPORT SYSTEM LIPOPROTEIN MLAA"/>
    <property type="match status" value="1"/>
</dbReference>
<keyword evidence="5" id="KW-0449">Lipoprotein</keyword>
<evidence type="ECO:0000256" key="3">
    <source>
        <dbReference type="SAM" id="MobiDB-lite"/>
    </source>
</evidence>
<comment type="similarity">
    <text evidence="1">Belongs to the MlaA family.</text>
</comment>
<dbReference type="PATRIC" id="fig|56193.3.peg.2109"/>
<sequence length="323" mass="34621">MLLPAVAAGMMMLGAQTEAADTQQPQHPSAAVPVATPAEAPQAASAPVIVVPPPPVLPNLPGAADATTVPVARQGDIVVTGRTGPAPGDPMERLNLKSFEAVQSVDKAVVEPVAKAYNKGLPKPVRKGFRNFFSNLQEPVVFLAYMLELKPGKAMETVGRFTVNTSLGVAGLFDVAKRKPFFLPHRPNGLANVLGYYGVGPGPYMYLPIVGPTTLRDIIGDTVDKMIVPFAVGKPFNQPKYVIPATILNQLGERAAFDETIQQIRDEENPYAYYRELYLKQREAEIEALHGRKPAEPVVPVYGPGLGKITPQDVIDGTADVPQ</sequence>
<evidence type="ECO:0000256" key="4">
    <source>
        <dbReference type="SAM" id="SignalP"/>
    </source>
</evidence>
<name>A0A0M3AUR8_9SPHN</name>
<dbReference type="Proteomes" id="UP000033874">
    <property type="component" value="Unassembled WGS sequence"/>
</dbReference>
<feature type="signal peptide" evidence="4">
    <location>
        <begin position="1"/>
        <end position="19"/>
    </location>
</feature>
<dbReference type="STRING" id="56193.YP76_10165"/>
<feature type="chain" id="PRO_5005650658" evidence="4">
    <location>
        <begin position="20"/>
        <end position="323"/>
    </location>
</feature>
<evidence type="ECO:0000313" key="5">
    <source>
        <dbReference type="EMBL" id="KKW92284.1"/>
    </source>
</evidence>
<reference evidence="5 6" key="1">
    <citation type="submission" date="2015-04" db="EMBL/GenBank/DDBJ databases">
        <title>Genome sequence of aromatic hydrocarbons-degrading Sphingobium chungbukense DJ77.</title>
        <authorList>
            <person name="Kim Y.-C."/>
            <person name="Chae J.-C."/>
        </authorList>
    </citation>
    <scope>NUCLEOTIDE SEQUENCE [LARGE SCALE GENOMIC DNA]</scope>
    <source>
        <strain evidence="5 6">DJ77</strain>
    </source>
</reference>
<proteinExistence type="inferred from homology"/>
<dbReference type="RefSeq" id="WP_046763488.1">
    <property type="nucleotide sequence ID" value="NZ_LBIC01000004.1"/>
</dbReference>
<protein>
    <submittedName>
        <fullName evidence="5">Lipoprotein</fullName>
    </submittedName>
</protein>
<dbReference type="PANTHER" id="PTHR30035">
    <property type="entry name" value="LIPOPROTEIN VACJ-RELATED"/>
    <property type="match status" value="1"/>
</dbReference>
<evidence type="ECO:0000256" key="2">
    <source>
        <dbReference type="ARBA" id="ARBA00022729"/>
    </source>
</evidence>
<dbReference type="GO" id="GO:0120010">
    <property type="term" value="P:intermembrane phospholipid transfer"/>
    <property type="evidence" value="ECO:0007669"/>
    <property type="project" value="TreeGrafter"/>
</dbReference>
<comment type="caution">
    <text evidence="5">The sequence shown here is derived from an EMBL/GenBank/DDBJ whole genome shotgun (WGS) entry which is preliminary data.</text>
</comment>
<evidence type="ECO:0000313" key="6">
    <source>
        <dbReference type="Proteomes" id="UP000033874"/>
    </source>
</evidence>
<evidence type="ECO:0000256" key="1">
    <source>
        <dbReference type="ARBA" id="ARBA00010634"/>
    </source>
</evidence>
<feature type="compositionally biased region" description="Low complexity" evidence="3">
    <location>
        <begin position="28"/>
        <end position="38"/>
    </location>
</feature>
<accession>A0A0M3AUR8</accession>
<dbReference type="PRINTS" id="PR01805">
    <property type="entry name" value="VACJLIPOPROT"/>
</dbReference>